<dbReference type="SUPFAM" id="SSF49464">
    <property type="entry name" value="Carboxypeptidase regulatory domain-like"/>
    <property type="match status" value="1"/>
</dbReference>
<accession>A0ABT4UH79</accession>
<evidence type="ECO:0000313" key="2">
    <source>
        <dbReference type="Proteomes" id="UP001210231"/>
    </source>
</evidence>
<protein>
    <submittedName>
        <fullName evidence="1">Carboxypeptidase-like regulatory domain-containing protein</fullName>
    </submittedName>
</protein>
<proteinExistence type="predicted"/>
<keyword evidence="2" id="KW-1185">Reference proteome</keyword>
<name>A0ABT4UH79_9BACT</name>
<organism evidence="1 2">
    <name type="scientific">Polluticaenibacter yanchengensis</name>
    <dbReference type="NCBI Taxonomy" id="3014562"/>
    <lineage>
        <taxon>Bacteria</taxon>
        <taxon>Pseudomonadati</taxon>
        <taxon>Bacteroidota</taxon>
        <taxon>Chitinophagia</taxon>
        <taxon>Chitinophagales</taxon>
        <taxon>Chitinophagaceae</taxon>
        <taxon>Polluticaenibacter</taxon>
    </lineage>
</organism>
<gene>
    <name evidence="1" type="ORF">O3P16_02070</name>
</gene>
<comment type="caution">
    <text evidence="1">The sequence shown here is derived from an EMBL/GenBank/DDBJ whole genome shotgun (WGS) entry which is preliminary data.</text>
</comment>
<dbReference type="InterPro" id="IPR008969">
    <property type="entry name" value="CarboxyPept-like_regulatory"/>
</dbReference>
<reference evidence="1 2" key="1">
    <citation type="submission" date="2022-12" db="EMBL/GenBank/DDBJ databases">
        <title>Chitinophagaceae gen. sp. nov., a new member of the family Chitinophagaceae, isolated from soil in a chemical factory.</title>
        <authorList>
            <person name="Ke Z."/>
        </authorList>
    </citation>
    <scope>NUCLEOTIDE SEQUENCE [LARGE SCALE GENOMIC DNA]</scope>
    <source>
        <strain evidence="1 2">LY-5</strain>
    </source>
</reference>
<dbReference type="Gene3D" id="2.60.40.1120">
    <property type="entry name" value="Carboxypeptidase-like, regulatory domain"/>
    <property type="match status" value="1"/>
</dbReference>
<dbReference type="EMBL" id="JAQGEF010000002">
    <property type="protein sequence ID" value="MDA3613580.1"/>
    <property type="molecule type" value="Genomic_DNA"/>
</dbReference>
<sequence>MPGSLVKINVSKPCTENWQKMTPDKVGRFCAQCEKSVVDFTNLSDNEILSLITKANSGSCGRFKQSQLERVLNQSAATPASNYTSFIALRYLVLIGFSGFVLIKTAGAQTLQGGQYAIQQSRTVAEKTEWPAGGNPVSGKVVDKTTHIPIEGATVLIKNSNKGAVTNADGIFQINSPDQFSSDSIVLIISFIGYHSLEKSISVNTYAANTIFYLEPADFTMGEVVIVGSYTSRKKKWWQFWKRW</sequence>
<dbReference type="Proteomes" id="UP001210231">
    <property type="component" value="Unassembled WGS sequence"/>
</dbReference>
<dbReference type="Pfam" id="PF13715">
    <property type="entry name" value="CarbopepD_reg_2"/>
    <property type="match status" value="1"/>
</dbReference>
<evidence type="ECO:0000313" key="1">
    <source>
        <dbReference type="EMBL" id="MDA3613580.1"/>
    </source>
</evidence>